<name>A0A4Z0QA21_9BACT</name>
<keyword evidence="2" id="KW-1185">Reference proteome</keyword>
<sequence length="92" mass="10691">MNTQQARSSAPPINMRQNALTRVWVVWKDGNKKHFTSFDSSGRYQVESPREYGIRGLRKMVEKMGSTVKEAILYDNQTGKQEEVWVKDGVWK</sequence>
<dbReference type="OrthoDB" id="885013at2"/>
<organism evidence="1 2">
    <name type="scientific">Hymenobacter metallicola</name>
    <dbReference type="NCBI Taxonomy" id="2563114"/>
    <lineage>
        <taxon>Bacteria</taxon>
        <taxon>Pseudomonadati</taxon>
        <taxon>Bacteroidota</taxon>
        <taxon>Cytophagia</taxon>
        <taxon>Cytophagales</taxon>
        <taxon>Hymenobacteraceae</taxon>
        <taxon>Hymenobacter</taxon>
    </lineage>
</organism>
<comment type="caution">
    <text evidence="1">The sequence shown here is derived from an EMBL/GenBank/DDBJ whole genome shotgun (WGS) entry which is preliminary data.</text>
</comment>
<dbReference type="Proteomes" id="UP000298471">
    <property type="component" value="Unassembled WGS sequence"/>
</dbReference>
<evidence type="ECO:0000313" key="2">
    <source>
        <dbReference type="Proteomes" id="UP000298471"/>
    </source>
</evidence>
<dbReference type="AlphaFoldDB" id="A0A4Z0QA21"/>
<proteinExistence type="predicted"/>
<dbReference type="RefSeq" id="WP_135394837.1">
    <property type="nucleotide sequence ID" value="NZ_SRMB01000002.1"/>
</dbReference>
<dbReference type="EMBL" id="SRMB01000002">
    <property type="protein sequence ID" value="TGE26908.1"/>
    <property type="molecule type" value="Genomic_DNA"/>
</dbReference>
<protein>
    <submittedName>
        <fullName evidence="1">Uncharacterized protein</fullName>
    </submittedName>
</protein>
<accession>A0A4Z0QA21</accession>
<evidence type="ECO:0000313" key="1">
    <source>
        <dbReference type="EMBL" id="TGE26908.1"/>
    </source>
</evidence>
<reference evidence="1 2" key="1">
    <citation type="submission" date="2019-04" db="EMBL/GenBank/DDBJ databases">
        <authorList>
            <person name="Feng G."/>
            <person name="Zhang J."/>
            <person name="Zhu H."/>
        </authorList>
    </citation>
    <scope>NUCLEOTIDE SEQUENCE [LARGE SCALE GENOMIC DNA]</scope>
    <source>
        <strain evidence="1 2">9PBR-1</strain>
    </source>
</reference>
<gene>
    <name evidence="1" type="ORF">E5K02_10905</name>
</gene>